<proteinExistence type="predicted"/>
<comment type="caution">
    <text evidence="1">The sequence shown here is derived from an EMBL/GenBank/DDBJ whole genome shotgun (WGS) entry which is preliminary data.</text>
</comment>
<name>A0AAV7S8G6_PLEWA</name>
<evidence type="ECO:0000313" key="2">
    <source>
        <dbReference type="Proteomes" id="UP001066276"/>
    </source>
</evidence>
<reference evidence="1" key="1">
    <citation type="journal article" date="2022" name="bioRxiv">
        <title>Sequencing and chromosome-scale assembly of the giantPleurodeles waltlgenome.</title>
        <authorList>
            <person name="Brown T."/>
            <person name="Elewa A."/>
            <person name="Iarovenko S."/>
            <person name="Subramanian E."/>
            <person name="Araus A.J."/>
            <person name="Petzold A."/>
            <person name="Susuki M."/>
            <person name="Suzuki K.-i.T."/>
            <person name="Hayashi T."/>
            <person name="Toyoda A."/>
            <person name="Oliveira C."/>
            <person name="Osipova E."/>
            <person name="Leigh N.D."/>
            <person name="Simon A."/>
            <person name="Yun M.H."/>
        </authorList>
    </citation>
    <scope>NUCLEOTIDE SEQUENCE</scope>
    <source>
        <strain evidence="1">20211129_DDA</strain>
        <tissue evidence="1">Liver</tissue>
    </source>
</reference>
<dbReference type="AlphaFoldDB" id="A0AAV7S8G6"/>
<gene>
    <name evidence="1" type="ORF">NDU88_000754</name>
</gene>
<dbReference type="EMBL" id="JANPWB010000008">
    <property type="protein sequence ID" value="KAJ1160252.1"/>
    <property type="molecule type" value="Genomic_DNA"/>
</dbReference>
<accession>A0AAV7S8G6</accession>
<sequence>MALYARMTEISTYGTLYVRQGRRVYPSAARSEYSPKGFKGPRKSYAPFEAVDSEQASEGLGAHPTLA</sequence>
<protein>
    <submittedName>
        <fullName evidence="1">Uncharacterized protein</fullName>
    </submittedName>
</protein>
<organism evidence="1 2">
    <name type="scientific">Pleurodeles waltl</name>
    <name type="common">Iberian ribbed newt</name>
    <dbReference type="NCBI Taxonomy" id="8319"/>
    <lineage>
        <taxon>Eukaryota</taxon>
        <taxon>Metazoa</taxon>
        <taxon>Chordata</taxon>
        <taxon>Craniata</taxon>
        <taxon>Vertebrata</taxon>
        <taxon>Euteleostomi</taxon>
        <taxon>Amphibia</taxon>
        <taxon>Batrachia</taxon>
        <taxon>Caudata</taxon>
        <taxon>Salamandroidea</taxon>
        <taxon>Salamandridae</taxon>
        <taxon>Pleurodelinae</taxon>
        <taxon>Pleurodeles</taxon>
    </lineage>
</organism>
<keyword evidence="2" id="KW-1185">Reference proteome</keyword>
<dbReference type="Proteomes" id="UP001066276">
    <property type="component" value="Chromosome 4_2"/>
</dbReference>
<evidence type="ECO:0000313" key="1">
    <source>
        <dbReference type="EMBL" id="KAJ1160252.1"/>
    </source>
</evidence>